<dbReference type="InterPro" id="IPR056254">
    <property type="entry name" value="At5g58720/SDE5-like_UBA-like"/>
</dbReference>
<dbReference type="Proteomes" id="UP000694240">
    <property type="component" value="Chromosome 8"/>
</dbReference>
<dbReference type="PANTHER" id="PTHR47872:SF1">
    <property type="entry name" value="NUCLEAR RNA EXPORT FACTOR SDE5-RELATED"/>
    <property type="match status" value="1"/>
</dbReference>
<reference evidence="2 3" key="1">
    <citation type="submission" date="2020-12" db="EMBL/GenBank/DDBJ databases">
        <title>Concerted genomic and epigenomic changes stabilize Arabidopsis allopolyploids.</title>
        <authorList>
            <person name="Chen Z."/>
        </authorList>
    </citation>
    <scope>NUCLEOTIDE SEQUENCE [LARGE SCALE GENOMIC DNA]</scope>
    <source>
        <strain evidence="2">Allo738</strain>
        <tissue evidence="2">Leaf</tissue>
    </source>
</reference>
<feature type="domain" description="DUF1771" evidence="1">
    <location>
        <begin position="339"/>
        <end position="404"/>
    </location>
</feature>
<dbReference type="PANTHER" id="PTHR47872">
    <property type="entry name" value="NUCLEAR RNA EXPORT FACTOR SDE5-RELATED"/>
    <property type="match status" value="1"/>
</dbReference>
<organism evidence="2 3">
    <name type="scientific">Arabidopsis thaliana x Arabidopsis arenosa</name>
    <dbReference type="NCBI Taxonomy" id="1240361"/>
    <lineage>
        <taxon>Eukaryota</taxon>
        <taxon>Viridiplantae</taxon>
        <taxon>Streptophyta</taxon>
        <taxon>Embryophyta</taxon>
        <taxon>Tracheophyta</taxon>
        <taxon>Spermatophyta</taxon>
        <taxon>Magnoliopsida</taxon>
        <taxon>eudicotyledons</taxon>
        <taxon>Gunneridae</taxon>
        <taxon>Pentapetalae</taxon>
        <taxon>rosids</taxon>
        <taxon>malvids</taxon>
        <taxon>Brassicales</taxon>
        <taxon>Brassicaceae</taxon>
        <taxon>Camelineae</taxon>
        <taxon>Arabidopsis</taxon>
    </lineage>
</organism>
<dbReference type="EMBL" id="JAEFBK010000008">
    <property type="protein sequence ID" value="KAG7577355.1"/>
    <property type="molecule type" value="Genomic_DNA"/>
</dbReference>
<evidence type="ECO:0000313" key="3">
    <source>
        <dbReference type="Proteomes" id="UP000694240"/>
    </source>
</evidence>
<protein>
    <recommendedName>
        <fullName evidence="1">DUF1771 domain-containing protein</fullName>
    </recommendedName>
</protein>
<dbReference type="Pfam" id="PF24767">
    <property type="entry name" value="UBA_At5g58720"/>
    <property type="match status" value="1"/>
</dbReference>
<sequence length="502" mass="56905">MSMTASSSNSDPDSRSLQVLLDAFGSRFSLDDIASAYCQASQNVDVAGEILFAMTEKTPQCDQVEMKKETSKPSQVYVPKEVRRQEDSKAKVWRPKRNSISVGTVSSVIGKEYARTRPISNAPREATKPMMIDSKDIPETEIWSEEMPKSNEVEMSRAPTDVEEFIVKMLGEGFQASQDVIHEVLGVCGYDVKKLYLYNSWHMALSTEKLLDLSDTKKYADVGISNEVMSKVEPQRQGSTSCNQVELQEFSQSDGARTFTGSEEGRIAKNGLEKEVLEALFSGAERYVEEPKVTRHFGERRPRVAGRPVFKPLEDPFQERVVAVKQSSNTSKEDEDENEFKAHRKAVREHLNQMKEYYGAAAEAFSKGETERAHRLVEKGHFFGQRAREADDKSLAKIIDVKKDDDSTYEEDEVVTVNVNEHETKEALRLLKRQLNYFSGISSFKYLRVALGDKKEDFKSKRKHIVKLLEGESIAWTEEDSGLVMMIRVDKIDPKKLSFAKK</sequence>
<keyword evidence="3" id="KW-1185">Reference proteome</keyword>
<dbReference type="Pfam" id="PF08590">
    <property type="entry name" value="DUF1771"/>
    <property type="match status" value="1"/>
</dbReference>
<dbReference type="SMART" id="SM01162">
    <property type="entry name" value="DUF1771"/>
    <property type="match status" value="1"/>
</dbReference>
<name>A0A8T2AW95_9BRAS</name>
<evidence type="ECO:0000259" key="1">
    <source>
        <dbReference type="SMART" id="SM01162"/>
    </source>
</evidence>
<proteinExistence type="predicted"/>
<gene>
    <name evidence="2" type="ORF">ISN45_Aa03g016430</name>
</gene>
<comment type="caution">
    <text evidence="2">The sequence shown here is derived from an EMBL/GenBank/DDBJ whole genome shotgun (WGS) entry which is preliminary data.</text>
</comment>
<dbReference type="AlphaFoldDB" id="A0A8T2AW95"/>
<dbReference type="InterPro" id="IPR013899">
    <property type="entry name" value="DUF1771"/>
</dbReference>
<evidence type="ECO:0000313" key="2">
    <source>
        <dbReference type="EMBL" id="KAG7577355.1"/>
    </source>
</evidence>
<accession>A0A8T2AW95</accession>